<gene>
    <name evidence="1" type="ORF">RRF57_001360</name>
</gene>
<organism evidence="1 2">
    <name type="scientific">Xylaria bambusicola</name>
    <dbReference type="NCBI Taxonomy" id="326684"/>
    <lineage>
        <taxon>Eukaryota</taxon>
        <taxon>Fungi</taxon>
        <taxon>Dikarya</taxon>
        <taxon>Ascomycota</taxon>
        <taxon>Pezizomycotina</taxon>
        <taxon>Sordariomycetes</taxon>
        <taxon>Xylariomycetidae</taxon>
        <taxon>Xylariales</taxon>
        <taxon>Xylariaceae</taxon>
        <taxon>Xylaria</taxon>
    </lineage>
</organism>
<dbReference type="PROSITE" id="PS51257">
    <property type="entry name" value="PROKAR_LIPOPROTEIN"/>
    <property type="match status" value="1"/>
</dbReference>
<reference evidence="1 2" key="1">
    <citation type="submission" date="2023-10" db="EMBL/GenBank/DDBJ databases">
        <title>Draft genome sequence of Xylaria bambusicola isolate GMP-LS, the root and basal stem rot pathogen of sugarcane in Indonesia.</title>
        <authorList>
            <person name="Selvaraj P."/>
            <person name="Muralishankar V."/>
            <person name="Muruganantham S."/>
            <person name="Sp S."/>
            <person name="Haryani S."/>
            <person name="Lau K.J.X."/>
            <person name="Naqvi N.I."/>
        </authorList>
    </citation>
    <scope>NUCLEOTIDE SEQUENCE [LARGE SCALE GENOMIC DNA]</scope>
    <source>
        <strain evidence="1">GMP-LS</strain>
    </source>
</reference>
<protein>
    <submittedName>
        <fullName evidence="1">Uncharacterized protein</fullName>
    </submittedName>
</protein>
<accession>A0AAN7UBD3</accession>
<sequence length="137" mass="15638">MRPEVLRLSRCLALPILGGGLPVSMGCAVTTAARIHGMKRDVCYGWRPTAHFKAMIVEWCLRSESLRVHERYWIRLGDRKEEGIHYVAGPGIYSAEKNRATLWPKLAFSHRMSSDVSMVLFQVRRNPFSNCASMPYK</sequence>
<keyword evidence="2" id="KW-1185">Reference proteome</keyword>
<evidence type="ECO:0000313" key="2">
    <source>
        <dbReference type="Proteomes" id="UP001305414"/>
    </source>
</evidence>
<dbReference type="AlphaFoldDB" id="A0AAN7UBD3"/>
<evidence type="ECO:0000313" key="1">
    <source>
        <dbReference type="EMBL" id="KAK5625644.1"/>
    </source>
</evidence>
<dbReference type="EMBL" id="JAWHQM010000002">
    <property type="protein sequence ID" value="KAK5625644.1"/>
    <property type="molecule type" value="Genomic_DNA"/>
</dbReference>
<dbReference type="Proteomes" id="UP001305414">
    <property type="component" value="Unassembled WGS sequence"/>
</dbReference>
<proteinExistence type="predicted"/>
<name>A0AAN7UBD3_9PEZI</name>
<comment type="caution">
    <text evidence="1">The sequence shown here is derived from an EMBL/GenBank/DDBJ whole genome shotgun (WGS) entry which is preliminary data.</text>
</comment>